<feature type="chain" id="PRO_5044827628" evidence="1">
    <location>
        <begin position="24"/>
        <end position="58"/>
    </location>
</feature>
<name>A0ABD0L5R3_9CAEN</name>
<feature type="non-terminal residue" evidence="2">
    <location>
        <position position="1"/>
    </location>
</feature>
<evidence type="ECO:0000313" key="2">
    <source>
        <dbReference type="EMBL" id="KAK7494876.1"/>
    </source>
</evidence>
<dbReference type="AlphaFoldDB" id="A0ABD0L5R3"/>
<accession>A0ABD0L5R3</accession>
<gene>
    <name evidence="2" type="ORF">BaRGS_00014003</name>
</gene>
<sequence length="58" mass="6429">AMGFGKPLLCMVFVDCCRLKFLSLEFLVLDAVLTVPLSQLRVPPTLELCAPLAIDMYL</sequence>
<proteinExistence type="predicted"/>
<keyword evidence="1" id="KW-0732">Signal</keyword>
<dbReference type="Proteomes" id="UP001519460">
    <property type="component" value="Unassembled WGS sequence"/>
</dbReference>
<keyword evidence="3" id="KW-1185">Reference proteome</keyword>
<comment type="caution">
    <text evidence="2">The sequence shown here is derived from an EMBL/GenBank/DDBJ whole genome shotgun (WGS) entry which is preliminary data.</text>
</comment>
<protein>
    <submittedName>
        <fullName evidence="2">Uncharacterized protein</fullName>
    </submittedName>
</protein>
<evidence type="ECO:0000313" key="3">
    <source>
        <dbReference type="Proteomes" id="UP001519460"/>
    </source>
</evidence>
<reference evidence="2 3" key="1">
    <citation type="journal article" date="2023" name="Sci. Data">
        <title>Genome assembly of the Korean intertidal mud-creeper Batillaria attramentaria.</title>
        <authorList>
            <person name="Patra A.K."/>
            <person name="Ho P.T."/>
            <person name="Jun S."/>
            <person name="Lee S.J."/>
            <person name="Kim Y."/>
            <person name="Won Y.J."/>
        </authorList>
    </citation>
    <scope>NUCLEOTIDE SEQUENCE [LARGE SCALE GENOMIC DNA]</scope>
    <source>
        <strain evidence="2">Wonlab-2016</strain>
    </source>
</reference>
<evidence type="ECO:0000256" key="1">
    <source>
        <dbReference type="SAM" id="SignalP"/>
    </source>
</evidence>
<organism evidence="2 3">
    <name type="scientific">Batillaria attramentaria</name>
    <dbReference type="NCBI Taxonomy" id="370345"/>
    <lineage>
        <taxon>Eukaryota</taxon>
        <taxon>Metazoa</taxon>
        <taxon>Spiralia</taxon>
        <taxon>Lophotrochozoa</taxon>
        <taxon>Mollusca</taxon>
        <taxon>Gastropoda</taxon>
        <taxon>Caenogastropoda</taxon>
        <taxon>Sorbeoconcha</taxon>
        <taxon>Cerithioidea</taxon>
        <taxon>Batillariidae</taxon>
        <taxon>Batillaria</taxon>
    </lineage>
</organism>
<feature type="signal peptide" evidence="1">
    <location>
        <begin position="1"/>
        <end position="23"/>
    </location>
</feature>
<dbReference type="EMBL" id="JACVVK020000080">
    <property type="protein sequence ID" value="KAK7494876.1"/>
    <property type="molecule type" value="Genomic_DNA"/>
</dbReference>